<evidence type="ECO:0000313" key="3">
    <source>
        <dbReference type="Proteomes" id="UP000479000"/>
    </source>
</evidence>
<proteinExistence type="predicted"/>
<protein>
    <submittedName>
        <fullName evidence="2">Uncharacterized protein</fullName>
    </submittedName>
</protein>
<organism evidence="2 3">
    <name type="scientific">Nesidiocoris tenuis</name>
    <dbReference type="NCBI Taxonomy" id="355587"/>
    <lineage>
        <taxon>Eukaryota</taxon>
        <taxon>Metazoa</taxon>
        <taxon>Ecdysozoa</taxon>
        <taxon>Arthropoda</taxon>
        <taxon>Hexapoda</taxon>
        <taxon>Insecta</taxon>
        <taxon>Pterygota</taxon>
        <taxon>Neoptera</taxon>
        <taxon>Paraneoptera</taxon>
        <taxon>Hemiptera</taxon>
        <taxon>Heteroptera</taxon>
        <taxon>Panheteroptera</taxon>
        <taxon>Cimicomorpha</taxon>
        <taxon>Miridae</taxon>
        <taxon>Dicyphina</taxon>
        <taxon>Nesidiocoris</taxon>
    </lineage>
</organism>
<keyword evidence="3" id="KW-1185">Reference proteome</keyword>
<evidence type="ECO:0000256" key="1">
    <source>
        <dbReference type="SAM" id="MobiDB-lite"/>
    </source>
</evidence>
<gene>
    <name evidence="2" type="ORF">NTEN_LOCUS2536</name>
</gene>
<dbReference type="EMBL" id="CADCXU010004060">
    <property type="protein sequence ID" value="CAA9995794.1"/>
    <property type="molecule type" value="Genomic_DNA"/>
</dbReference>
<name>A0A6H5G248_9HEMI</name>
<dbReference type="Proteomes" id="UP000479000">
    <property type="component" value="Unassembled WGS sequence"/>
</dbReference>
<feature type="region of interest" description="Disordered" evidence="1">
    <location>
        <begin position="27"/>
        <end position="47"/>
    </location>
</feature>
<sequence length="139" mass="15684">MDPSTLYKVLADTNQSLSEATNLLSLAGHDPVDVPPTSSTTDDSPEVSIISPPVILISKPRSQITIAHRNSLQTYHDADYEMSRAECIRQANAYHEVAEKLNETKKEYYNKARMYHDSGNHAVAQFYSEMVRILHFQCN</sequence>
<accession>A0A6H5G248</accession>
<dbReference type="AlphaFoldDB" id="A0A6H5G248"/>
<reference evidence="2 3" key="1">
    <citation type="submission" date="2020-02" db="EMBL/GenBank/DDBJ databases">
        <authorList>
            <person name="Ferguson B K."/>
        </authorList>
    </citation>
    <scope>NUCLEOTIDE SEQUENCE [LARGE SCALE GENOMIC DNA]</scope>
</reference>
<evidence type="ECO:0000313" key="2">
    <source>
        <dbReference type="EMBL" id="CAA9995794.1"/>
    </source>
</evidence>